<name>A0ABU6H2C9_9BACI</name>
<accession>A0ABU6H2C9</accession>
<keyword evidence="5" id="KW-1185">Reference proteome</keyword>
<sequence length="225" mass="26210">MILIQETYIGPSKLEKAFILLIPAVFGAALGCFFPVIANWALTIPFVPFKGPIELIVSFNHLWVSVIAAVIGIIAGLFFSHYVFNEILEVYISEQNVRLRFKEKEESFEKKDIYAVYIENKHLIILGIDQNELYREQIDSKKAHVAEAFKNHGYHWTEEDPFKDQYQRWVEDHPDFPSHVNALLLARERAIQNNNHDEAKILRKDLAKLGVVIQDEEKRQYVRMI</sequence>
<keyword evidence="1" id="KW-1133">Transmembrane helix</keyword>
<gene>
    <name evidence="4" type="ORF">P8828_09945</name>
</gene>
<proteinExistence type="predicted"/>
<evidence type="ECO:0000259" key="3">
    <source>
        <dbReference type="Pfam" id="PF23494"/>
    </source>
</evidence>
<evidence type="ECO:0000313" key="5">
    <source>
        <dbReference type="Proteomes" id="UP001341297"/>
    </source>
</evidence>
<evidence type="ECO:0000259" key="2">
    <source>
        <dbReference type="Pfam" id="PF23493"/>
    </source>
</evidence>
<feature type="domain" description="YqeB PH" evidence="3">
    <location>
        <begin position="7"/>
        <end position="157"/>
    </location>
</feature>
<dbReference type="Pfam" id="PF23493">
    <property type="entry name" value="CysS_C"/>
    <property type="match status" value="1"/>
</dbReference>
<dbReference type="InterPro" id="IPR056411">
    <property type="entry name" value="CysS_C"/>
</dbReference>
<organism evidence="4 5">
    <name type="scientific">Bacillus glycinifermentans</name>
    <dbReference type="NCBI Taxonomy" id="1664069"/>
    <lineage>
        <taxon>Bacteria</taxon>
        <taxon>Bacillati</taxon>
        <taxon>Bacillota</taxon>
        <taxon>Bacilli</taxon>
        <taxon>Bacillales</taxon>
        <taxon>Bacillaceae</taxon>
        <taxon>Bacillus</taxon>
    </lineage>
</organism>
<reference evidence="4 5" key="1">
    <citation type="submission" date="2023-03" db="EMBL/GenBank/DDBJ databases">
        <title>Agriculturally important microbes genome sequencing.</title>
        <authorList>
            <person name="Dunlap C."/>
        </authorList>
    </citation>
    <scope>NUCLEOTIDE SEQUENCE [LARGE SCALE GENOMIC DNA]</scope>
    <source>
        <strain evidence="4 5">CBP-3203</strain>
    </source>
</reference>
<comment type="caution">
    <text evidence="4">The sequence shown here is derived from an EMBL/GenBank/DDBJ whole genome shotgun (WGS) entry which is preliminary data.</text>
</comment>
<feature type="transmembrane region" description="Helical" evidence="1">
    <location>
        <begin position="18"/>
        <end position="42"/>
    </location>
</feature>
<evidence type="ECO:0000256" key="1">
    <source>
        <dbReference type="SAM" id="Phobius"/>
    </source>
</evidence>
<keyword evidence="1" id="KW-0472">Membrane</keyword>
<feature type="domain" description="Cysteinyl-tRNA ligase anticodon binding" evidence="2">
    <location>
        <begin position="173"/>
        <end position="223"/>
    </location>
</feature>
<evidence type="ECO:0000313" key="4">
    <source>
        <dbReference type="EMBL" id="MEC0485157.1"/>
    </source>
</evidence>
<dbReference type="EMBL" id="JARRTL010000009">
    <property type="protein sequence ID" value="MEC0485157.1"/>
    <property type="molecule type" value="Genomic_DNA"/>
</dbReference>
<dbReference type="InterPro" id="IPR057798">
    <property type="entry name" value="PH_YqeB"/>
</dbReference>
<dbReference type="RefSeq" id="WP_231592107.1">
    <property type="nucleotide sequence ID" value="NZ_JBCMNT010000004.1"/>
</dbReference>
<dbReference type="Pfam" id="PF23494">
    <property type="entry name" value="bPH_10"/>
    <property type="match status" value="1"/>
</dbReference>
<dbReference type="Proteomes" id="UP001341297">
    <property type="component" value="Unassembled WGS sequence"/>
</dbReference>
<feature type="transmembrane region" description="Helical" evidence="1">
    <location>
        <begin position="62"/>
        <end position="84"/>
    </location>
</feature>
<protein>
    <recommendedName>
        <fullName evidence="6">50S ribosomal protein L29</fullName>
    </recommendedName>
</protein>
<keyword evidence="1" id="KW-0812">Transmembrane</keyword>
<evidence type="ECO:0008006" key="6">
    <source>
        <dbReference type="Google" id="ProtNLM"/>
    </source>
</evidence>